<dbReference type="InterPro" id="IPR054189">
    <property type="entry name" value="DUF6894"/>
</dbReference>
<dbReference type="AlphaFoldDB" id="A0A2P7BFC2"/>
<gene>
    <name evidence="2" type="ORF">CU103_08855</name>
</gene>
<comment type="caution">
    <text evidence="2">The sequence shown here is derived from an EMBL/GenBank/DDBJ whole genome shotgun (WGS) entry which is preliminary data.</text>
</comment>
<evidence type="ECO:0000313" key="2">
    <source>
        <dbReference type="EMBL" id="PSH65125.1"/>
    </source>
</evidence>
<dbReference type="RefSeq" id="WP_106663539.1">
    <property type="nucleotide sequence ID" value="NZ_PGGM01000003.1"/>
</dbReference>
<accession>A0A2P7BFC2</accession>
<evidence type="ECO:0000313" key="3">
    <source>
        <dbReference type="Proteomes" id="UP000241764"/>
    </source>
</evidence>
<dbReference type="Pfam" id="PF21834">
    <property type="entry name" value="DUF6894"/>
    <property type="match status" value="1"/>
</dbReference>
<protein>
    <recommendedName>
        <fullName evidence="1">DUF6894 domain-containing protein</fullName>
    </recommendedName>
</protein>
<dbReference type="OrthoDB" id="8116717at2"/>
<name>A0A2P7BFC2_9HYPH</name>
<dbReference type="EMBL" id="PGGM01000003">
    <property type="protein sequence ID" value="PSH65125.1"/>
    <property type="molecule type" value="Genomic_DNA"/>
</dbReference>
<reference evidence="3" key="1">
    <citation type="submission" date="2017-11" db="EMBL/GenBank/DDBJ databases">
        <authorList>
            <person name="Kuznetsova I."/>
            <person name="Sazanova A."/>
            <person name="Chirak E."/>
            <person name="Safronova V."/>
            <person name="Willems A."/>
        </authorList>
    </citation>
    <scope>NUCLEOTIDE SEQUENCE [LARGE SCALE GENOMIC DNA]</scope>
    <source>
        <strain evidence="3">CCBAU 03422</strain>
    </source>
</reference>
<keyword evidence="3" id="KW-1185">Reference proteome</keyword>
<organism evidence="2 3">
    <name type="scientific">Phyllobacterium sophorae</name>
    <dbReference type="NCBI Taxonomy" id="1520277"/>
    <lineage>
        <taxon>Bacteria</taxon>
        <taxon>Pseudomonadati</taxon>
        <taxon>Pseudomonadota</taxon>
        <taxon>Alphaproteobacteria</taxon>
        <taxon>Hyphomicrobiales</taxon>
        <taxon>Phyllobacteriaceae</taxon>
        <taxon>Phyllobacterium</taxon>
    </lineage>
</organism>
<dbReference type="Proteomes" id="UP000241764">
    <property type="component" value="Unassembled WGS sequence"/>
</dbReference>
<proteinExistence type="predicted"/>
<sequence length="78" mass="8848">MALFRFVFEEDAILDDITPVEFPDYEAAIDAATKAARETLIDAVIEGFDPTEWVVRIYNEPGELIKTVFIADLLRAKK</sequence>
<feature type="domain" description="DUF6894" evidence="1">
    <location>
        <begin position="4"/>
        <end position="70"/>
    </location>
</feature>
<evidence type="ECO:0000259" key="1">
    <source>
        <dbReference type="Pfam" id="PF21834"/>
    </source>
</evidence>